<feature type="transmembrane region" description="Helical" evidence="7">
    <location>
        <begin position="262"/>
        <end position="283"/>
    </location>
</feature>
<dbReference type="Gene3D" id="3.40.50.300">
    <property type="entry name" value="P-loop containing nucleotide triphosphate hydrolases"/>
    <property type="match status" value="1"/>
</dbReference>
<evidence type="ECO:0000256" key="1">
    <source>
        <dbReference type="ARBA" id="ARBA00004651"/>
    </source>
</evidence>
<evidence type="ECO:0000256" key="2">
    <source>
        <dbReference type="ARBA" id="ARBA00022692"/>
    </source>
</evidence>
<dbReference type="InterPro" id="IPR036640">
    <property type="entry name" value="ABC1_TM_sf"/>
</dbReference>
<keyword evidence="11" id="KW-1185">Reference proteome</keyword>
<feature type="transmembrane region" description="Helical" evidence="7">
    <location>
        <begin position="176"/>
        <end position="194"/>
    </location>
</feature>
<dbReference type="PROSITE" id="PS50929">
    <property type="entry name" value="ABC_TM1F"/>
    <property type="match status" value="1"/>
</dbReference>
<dbReference type="InterPro" id="IPR003439">
    <property type="entry name" value="ABC_transporter-like_ATP-bd"/>
</dbReference>
<comment type="caution">
    <text evidence="10">The sequence shown here is derived from an EMBL/GenBank/DDBJ whole genome shotgun (WGS) entry which is preliminary data.</text>
</comment>
<dbReference type="Gene3D" id="1.20.1560.10">
    <property type="entry name" value="ABC transporter type 1, transmembrane domain"/>
    <property type="match status" value="1"/>
</dbReference>
<dbReference type="SUPFAM" id="SSF90123">
    <property type="entry name" value="ABC transporter transmembrane region"/>
    <property type="match status" value="1"/>
</dbReference>
<protein>
    <submittedName>
        <fullName evidence="10">ABC transporter ATP-binding protein</fullName>
    </submittedName>
</protein>
<proteinExistence type="predicted"/>
<keyword evidence="4 10" id="KW-0067">ATP-binding</keyword>
<feature type="domain" description="ABC transporter" evidence="8">
    <location>
        <begin position="356"/>
        <end position="596"/>
    </location>
</feature>
<dbReference type="PROSITE" id="PS50893">
    <property type="entry name" value="ABC_TRANSPORTER_2"/>
    <property type="match status" value="1"/>
</dbReference>
<dbReference type="InterPro" id="IPR011527">
    <property type="entry name" value="ABC1_TM_dom"/>
</dbReference>
<keyword evidence="2 7" id="KW-0812">Transmembrane</keyword>
<evidence type="ECO:0000259" key="9">
    <source>
        <dbReference type="PROSITE" id="PS50929"/>
    </source>
</evidence>
<dbReference type="InterPro" id="IPR003593">
    <property type="entry name" value="AAA+_ATPase"/>
</dbReference>
<keyword evidence="6 7" id="KW-0472">Membrane</keyword>
<reference evidence="10 11" key="1">
    <citation type="submission" date="2020-05" db="EMBL/GenBank/DDBJ databases">
        <title>Comparative genomic analysis of denitrifying bacteria from Halomonas genus.</title>
        <authorList>
            <person name="Wang L."/>
            <person name="Shao Z."/>
        </authorList>
    </citation>
    <scope>NUCLEOTIDE SEQUENCE [LARGE SCALE GENOMIC DNA]</scope>
    <source>
        <strain evidence="10 11">A4</strain>
    </source>
</reference>
<sequence length="606" mass="68830">MSRVQALIAPLYTLRRILPLLWESSRKWTILGALLMALEVAFGLAVLFMLKQLVDVVTQQLGSDAPVEGIRSVLRYVALTGGCTLAYLASRAMSGLAREAQGLLVADHIDREIHARAVRADLAFYESPRYYDTLQRARQAGNQRPVQVVGNLMMLIKNGLMLAAIVVLIITINWLLLPVLLIAIVPALMVRLHFTRHLYEWQRHRTQMERRAGYLDWLMTSDINAKELRLNQLGDYLRESYSDLRGVIRRERMRITQRRTQVELAVASIATLAFFGALAYLAWQTSLGHNSVGDLVLFLLIFQRAQAMGQEVVRQLSQFYEDHLYVGLLFEFLDIRPAIAEPVRPLPVPEPMHEGIRFEQVGFHYPGTDKPVLRDINLRIRPGQIVALVGANGSGKTSLIKLLCRLYDPTSGRITLDGVDIREYGLEEYRRVFSVIFQDYGRFAATARENIRFGDIRQPVDTPSVEAAAVKAGADPFIQELTSGYDTPLTRMFDGGQEISIGQWQKIALARAFMHRSNVIILDEPTSALDPGAEFDLFDNFRERIDHRAALVISHRLSTVRMADYIYVLDQGVIRERGTHDELIRQQGMYCDLFSRQAHHYREVDA</sequence>
<organism evidence="10 11">
    <name type="scientific">Billgrantia campisalis</name>
    <dbReference type="NCBI Taxonomy" id="74661"/>
    <lineage>
        <taxon>Bacteria</taxon>
        <taxon>Pseudomonadati</taxon>
        <taxon>Pseudomonadota</taxon>
        <taxon>Gammaproteobacteria</taxon>
        <taxon>Oceanospirillales</taxon>
        <taxon>Halomonadaceae</taxon>
        <taxon>Billgrantia</taxon>
    </lineage>
</organism>
<dbReference type="InterPro" id="IPR027417">
    <property type="entry name" value="P-loop_NTPase"/>
</dbReference>
<feature type="domain" description="ABC transmembrane type-1" evidence="9">
    <location>
        <begin position="30"/>
        <end position="321"/>
    </location>
</feature>
<dbReference type="SMART" id="SM00382">
    <property type="entry name" value="AAA"/>
    <property type="match status" value="1"/>
</dbReference>
<dbReference type="GO" id="GO:0005524">
    <property type="term" value="F:ATP binding"/>
    <property type="evidence" value="ECO:0007669"/>
    <property type="project" value="UniProtKB-KW"/>
</dbReference>
<accession>A0ABS9P3F9</accession>
<evidence type="ECO:0000313" key="10">
    <source>
        <dbReference type="EMBL" id="MCG6656326.1"/>
    </source>
</evidence>
<evidence type="ECO:0000256" key="4">
    <source>
        <dbReference type="ARBA" id="ARBA00022840"/>
    </source>
</evidence>
<gene>
    <name evidence="10" type="ORF">HOP52_00850</name>
</gene>
<evidence type="ECO:0000256" key="6">
    <source>
        <dbReference type="ARBA" id="ARBA00023136"/>
    </source>
</evidence>
<dbReference type="PANTHER" id="PTHR43394">
    <property type="entry name" value="ATP-DEPENDENT PERMEASE MDL1, MITOCHONDRIAL"/>
    <property type="match status" value="1"/>
</dbReference>
<keyword evidence="3" id="KW-0547">Nucleotide-binding</keyword>
<name>A0ABS9P3F9_9GAMM</name>
<evidence type="ECO:0000256" key="5">
    <source>
        <dbReference type="ARBA" id="ARBA00022989"/>
    </source>
</evidence>
<keyword evidence="5 7" id="KW-1133">Transmembrane helix</keyword>
<comment type="subcellular location">
    <subcellularLocation>
        <location evidence="1">Cell membrane</location>
        <topology evidence="1">Multi-pass membrane protein</topology>
    </subcellularLocation>
</comment>
<evidence type="ECO:0000259" key="8">
    <source>
        <dbReference type="PROSITE" id="PS50893"/>
    </source>
</evidence>
<dbReference type="Pfam" id="PF00005">
    <property type="entry name" value="ABC_tran"/>
    <property type="match status" value="1"/>
</dbReference>
<dbReference type="RefSeq" id="WP_238974997.1">
    <property type="nucleotide sequence ID" value="NZ_JABFUC010000001.1"/>
</dbReference>
<evidence type="ECO:0000256" key="7">
    <source>
        <dbReference type="SAM" id="Phobius"/>
    </source>
</evidence>
<dbReference type="PANTHER" id="PTHR43394:SF1">
    <property type="entry name" value="ATP-BINDING CASSETTE SUB-FAMILY B MEMBER 10, MITOCHONDRIAL"/>
    <property type="match status" value="1"/>
</dbReference>
<dbReference type="Proteomes" id="UP000814385">
    <property type="component" value="Unassembled WGS sequence"/>
</dbReference>
<dbReference type="EMBL" id="JABFUC010000001">
    <property type="protein sequence ID" value="MCG6656326.1"/>
    <property type="molecule type" value="Genomic_DNA"/>
</dbReference>
<evidence type="ECO:0000256" key="3">
    <source>
        <dbReference type="ARBA" id="ARBA00022741"/>
    </source>
</evidence>
<feature type="transmembrane region" description="Helical" evidence="7">
    <location>
        <begin position="28"/>
        <end position="50"/>
    </location>
</feature>
<evidence type="ECO:0000313" key="11">
    <source>
        <dbReference type="Proteomes" id="UP000814385"/>
    </source>
</evidence>
<feature type="transmembrane region" description="Helical" evidence="7">
    <location>
        <begin position="148"/>
        <end position="170"/>
    </location>
</feature>
<dbReference type="InterPro" id="IPR039421">
    <property type="entry name" value="Type_1_exporter"/>
</dbReference>
<dbReference type="SUPFAM" id="SSF52540">
    <property type="entry name" value="P-loop containing nucleoside triphosphate hydrolases"/>
    <property type="match status" value="1"/>
</dbReference>